<sequence length="601" mass="68108">MARNKFDVDEELEEGFNASHLKRIFVYIKPYQKPIYITLFVILLANIAQMAGPYLTKIVIDQTIPNQDYTELFWIAVTFILSVVVTGLCMRYRIFSITVIGQDILKDMRTAIFSHLQKLPFSYFDSRPHGKILIRVVNYINMLSDLLSNGLINLISDILSVIVTLGFMFAIDPTLTLYSLALVPVLFLIVMIIKTAQRKAYQVLSNKTSNMNAYIHESIAGIKVTQSFAREEKNFEIFSDVSDAYRESWMKAVKIQFLLWPGVQNIAVMTTCLIYYVGIRGLGVDVSTGTLIAFVGYVGNFWNPVINIGNFYNALITATTYLERIFETLDVEPDIKDLPQAKIMQPIKGHVDFNQVYFRYEKGKDILKGTDFHVEAGESIALVGPTGAGKTTVINLLSRFYDVNEGEILIDGENIRDVTLHSLRSQMGVMLQDTFIFSGTIIENIRYGKLDATEEEVIQAAKIVRAHDFIKELKDGYHTEVKERGSTLSAGQRQLISFARTLLANPRILILDEATSSIDTKTEVLLQEGLEKLLEGRTSFIIAHRISTIKNSSRIFYIDNGQVQEAGNHDELMAQKGYYYQLYQAQFDLLQAFSFCLKKSV</sequence>
<evidence type="ECO:0000256" key="7">
    <source>
        <dbReference type="ARBA" id="ARBA00023136"/>
    </source>
</evidence>
<name>W7DMT6_9LIST</name>
<dbReference type="FunFam" id="3.40.50.300:FF:000287">
    <property type="entry name" value="Multidrug ABC transporter ATP-binding protein"/>
    <property type="match status" value="1"/>
</dbReference>
<evidence type="ECO:0000259" key="10">
    <source>
        <dbReference type="PROSITE" id="PS50929"/>
    </source>
</evidence>
<evidence type="ECO:0000313" key="12">
    <source>
        <dbReference type="Proteomes" id="UP000019241"/>
    </source>
</evidence>
<evidence type="ECO:0000256" key="5">
    <source>
        <dbReference type="ARBA" id="ARBA00022840"/>
    </source>
</evidence>
<keyword evidence="6 8" id="KW-1133">Transmembrane helix</keyword>
<dbReference type="RefSeq" id="WP_036063239.1">
    <property type="nucleotide sequence ID" value="NZ_AODM01000024.1"/>
</dbReference>
<dbReference type="PROSITE" id="PS50893">
    <property type="entry name" value="ABC_TRANSPORTER_2"/>
    <property type="match status" value="1"/>
</dbReference>
<dbReference type="InterPro" id="IPR017871">
    <property type="entry name" value="ABC_transporter-like_CS"/>
</dbReference>
<dbReference type="InterPro" id="IPR003439">
    <property type="entry name" value="ABC_transporter-like_ATP-bd"/>
</dbReference>
<evidence type="ECO:0000259" key="9">
    <source>
        <dbReference type="PROSITE" id="PS50893"/>
    </source>
</evidence>
<feature type="transmembrane region" description="Helical" evidence="8">
    <location>
        <begin position="72"/>
        <end position="90"/>
    </location>
</feature>
<dbReference type="SMART" id="SM00382">
    <property type="entry name" value="AAA"/>
    <property type="match status" value="1"/>
</dbReference>
<dbReference type="Gene3D" id="1.20.1560.10">
    <property type="entry name" value="ABC transporter type 1, transmembrane domain"/>
    <property type="match status" value="1"/>
</dbReference>
<dbReference type="SUPFAM" id="SSF52540">
    <property type="entry name" value="P-loop containing nucleoside triphosphate hydrolases"/>
    <property type="match status" value="1"/>
</dbReference>
<dbReference type="InterPro" id="IPR039421">
    <property type="entry name" value="Type_1_exporter"/>
</dbReference>
<dbReference type="Proteomes" id="UP000019241">
    <property type="component" value="Unassembled WGS sequence"/>
</dbReference>
<dbReference type="GO" id="GO:0005524">
    <property type="term" value="F:ATP binding"/>
    <property type="evidence" value="ECO:0007669"/>
    <property type="project" value="UniProtKB-KW"/>
</dbReference>
<feature type="transmembrane region" description="Helical" evidence="8">
    <location>
        <begin position="151"/>
        <end position="171"/>
    </location>
</feature>
<dbReference type="PROSITE" id="PS00211">
    <property type="entry name" value="ABC_TRANSPORTER_1"/>
    <property type="match status" value="1"/>
</dbReference>
<feature type="transmembrane region" description="Helical" evidence="8">
    <location>
        <begin position="177"/>
        <end position="196"/>
    </location>
</feature>
<dbReference type="InterPro" id="IPR036640">
    <property type="entry name" value="ABC1_TM_sf"/>
</dbReference>
<reference evidence="11 12" key="1">
    <citation type="submission" date="2012-12" db="EMBL/GenBank/DDBJ databases">
        <title>Novel taxa of Listeriaceae from agricultural environments in the United States.</title>
        <authorList>
            <person name="den Bakker H.C."/>
            <person name="Allred A."/>
            <person name="Warchocki S."/>
            <person name="Wright E.M."/>
            <person name="Burrell A."/>
            <person name="Nightingale K.K."/>
            <person name="Kephart D."/>
            <person name="Wiedmann M."/>
        </authorList>
    </citation>
    <scope>NUCLEOTIDE SEQUENCE [LARGE SCALE GENOMIC DNA]</scope>
    <source>
        <strain evidence="11 12">FSL S10-1203</strain>
    </source>
</reference>
<accession>W7DMT6</accession>
<feature type="domain" description="ABC transmembrane type-1" evidence="10">
    <location>
        <begin position="37"/>
        <end position="317"/>
    </location>
</feature>
<dbReference type="Pfam" id="PF00664">
    <property type="entry name" value="ABC_membrane"/>
    <property type="match status" value="1"/>
</dbReference>
<comment type="caution">
    <text evidence="11">The sequence shown here is derived from an EMBL/GenBank/DDBJ whole genome shotgun (WGS) entry which is preliminary data.</text>
</comment>
<dbReference type="PANTHER" id="PTHR24221">
    <property type="entry name" value="ATP-BINDING CASSETTE SUB-FAMILY B"/>
    <property type="match status" value="1"/>
</dbReference>
<evidence type="ECO:0000256" key="4">
    <source>
        <dbReference type="ARBA" id="ARBA00022741"/>
    </source>
</evidence>
<dbReference type="AlphaFoldDB" id="W7DMT6"/>
<organism evidence="11 12">
    <name type="scientific">Listeria fleischmannii FSL S10-1203</name>
    <dbReference type="NCBI Taxonomy" id="1265822"/>
    <lineage>
        <taxon>Bacteria</taxon>
        <taxon>Bacillati</taxon>
        <taxon>Bacillota</taxon>
        <taxon>Bacilli</taxon>
        <taxon>Bacillales</taxon>
        <taxon>Listeriaceae</taxon>
        <taxon>Listeria</taxon>
    </lineage>
</organism>
<dbReference type="SUPFAM" id="SSF90123">
    <property type="entry name" value="ABC transporter transmembrane region"/>
    <property type="match status" value="1"/>
</dbReference>
<feature type="transmembrane region" description="Helical" evidence="8">
    <location>
        <begin position="257"/>
        <end position="278"/>
    </location>
</feature>
<dbReference type="CDD" id="cd18545">
    <property type="entry name" value="ABC_6TM_YknV_like"/>
    <property type="match status" value="1"/>
</dbReference>
<dbReference type="InterPro" id="IPR003593">
    <property type="entry name" value="AAA+_ATPase"/>
</dbReference>
<dbReference type="GO" id="GO:0005886">
    <property type="term" value="C:plasma membrane"/>
    <property type="evidence" value="ECO:0007669"/>
    <property type="project" value="UniProtKB-SubCell"/>
</dbReference>
<evidence type="ECO:0000256" key="8">
    <source>
        <dbReference type="SAM" id="Phobius"/>
    </source>
</evidence>
<evidence type="ECO:0000256" key="2">
    <source>
        <dbReference type="ARBA" id="ARBA00022448"/>
    </source>
</evidence>
<proteinExistence type="predicted"/>
<dbReference type="EMBL" id="AODM01000024">
    <property type="protein sequence ID" value="EUJ58815.1"/>
    <property type="molecule type" value="Genomic_DNA"/>
</dbReference>
<dbReference type="InterPro" id="IPR011527">
    <property type="entry name" value="ABC1_TM_dom"/>
</dbReference>
<keyword evidence="7 8" id="KW-0472">Membrane</keyword>
<dbReference type="InterPro" id="IPR027417">
    <property type="entry name" value="P-loop_NTPase"/>
</dbReference>
<dbReference type="Pfam" id="PF00005">
    <property type="entry name" value="ABC_tran"/>
    <property type="match status" value="1"/>
</dbReference>
<dbReference type="GO" id="GO:0016887">
    <property type="term" value="F:ATP hydrolysis activity"/>
    <property type="evidence" value="ECO:0007669"/>
    <property type="project" value="InterPro"/>
</dbReference>
<keyword evidence="5" id="KW-0067">ATP-binding</keyword>
<evidence type="ECO:0000313" key="11">
    <source>
        <dbReference type="EMBL" id="EUJ58815.1"/>
    </source>
</evidence>
<dbReference type="PROSITE" id="PS50929">
    <property type="entry name" value="ABC_TM1F"/>
    <property type="match status" value="1"/>
</dbReference>
<dbReference type="Gene3D" id="3.40.50.300">
    <property type="entry name" value="P-loop containing nucleotide triphosphate hydrolases"/>
    <property type="match status" value="1"/>
</dbReference>
<evidence type="ECO:0000256" key="6">
    <source>
        <dbReference type="ARBA" id="ARBA00022989"/>
    </source>
</evidence>
<evidence type="ECO:0000256" key="1">
    <source>
        <dbReference type="ARBA" id="ARBA00004651"/>
    </source>
</evidence>
<keyword evidence="3 8" id="KW-0812">Transmembrane</keyword>
<keyword evidence="4" id="KW-0547">Nucleotide-binding</keyword>
<feature type="transmembrane region" description="Helical" evidence="8">
    <location>
        <begin position="35"/>
        <end position="52"/>
    </location>
</feature>
<feature type="domain" description="ABC transporter" evidence="9">
    <location>
        <begin position="351"/>
        <end position="585"/>
    </location>
</feature>
<evidence type="ECO:0000256" key="3">
    <source>
        <dbReference type="ARBA" id="ARBA00022692"/>
    </source>
</evidence>
<comment type="subcellular location">
    <subcellularLocation>
        <location evidence="1">Cell membrane</location>
        <topology evidence="1">Multi-pass membrane protein</topology>
    </subcellularLocation>
</comment>
<evidence type="ECO:0008006" key="13">
    <source>
        <dbReference type="Google" id="ProtNLM"/>
    </source>
</evidence>
<protein>
    <recommendedName>
        <fullName evidence="13">ABC transporter ATP-binding protein</fullName>
    </recommendedName>
</protein>
<dbReference type="PANTHER" id="PTHR24221:SF436">
    <property type="entry name" value="LMO0107 PROTEIN"/>
    <property type="match status" value="1"/>
</dbReference>
<dbReference type="PATRIC" id="fig|1265822.4.peg.1584"/>
<gene>
    <name evidence="11" type="ORF">MCOL2_07751</name>
</gene>
<keyword evidence="2" id="KW-0813">Transport</keyword>
<dbReference type="GO" id="GO:0140359">
    <property type="term" value="F:ABC-type transporter activity"/>
    <property type="evidence" value="ECO:0007669"/>
    <property type="project" value="InterPro"/>
</dbReference>